<comment type="similarity">
    <text evidence="1">Belongs to the UPF0111 family.</text>
</comment>
<reference evidence="3" key="1">
    <citation type="journal article" date="2015" name="Nature">
        <title>Complex archaea that bridge the gap between prokaryotes and eukaryotes.</title>
        <authorList>
            <person name="Spang A."/>
            <person name="Saw J.H."/>
            <person name="Jorgensen S.L."/>
            <person name="Zaremba-Niedzwiedzka K."/>
            <person name="Martijn J."/>
            <person name="Lind A.E."/>
            <person name="van Eijk R."/>
            <person name="Schleper C."/>
            <person name="Guy L."/>
            <person name="Ettema T.J."/>
        </authorList>
    </citation>
    <scope>NUCLEOTIDE SEQUENCE</scope>
</reference>
<protein>
    <recommendedName>
        <fullName evidence="4">PhoU domain-containing protein</fullName>
    </recommendedName>
</protein>
<comment type="caution">
    <text evidence="3">The sequence shown here is derived from an EMBL/GenBank/DDBJ whole genome shotgun (WGS) entry which is preliminary data.</text>
</comment>
<gene>
    <name evidence="3" type="ORF">LCGC14_1061750</name>
</gene>
<evidence type="ECO:0000313" key="3">
    <source>
        <dbReference type="EMBL" id="KKN07938.1"/>
    </source>
</evidence>
<dbReference type="Gene3D" id="1.20.58.220">
    <property type="entry name" value="Phosphate transport system protein phou homolog 2, domain 2"/>
    <property type="match status" value="1"/>
</dbReference>
<dbReference type="InterPro" id="IPR002727">
    <property type="entry name" value="DUF47"/>
</dbReference>
<dbReference type="InterPro" id="IPR038078">
    <property type="entry name" value="PhoU-like_sf"/>
</dbReference>
<name>A0A0F9QRT6_9ZZZZ</name>
<dbReference type="EMBL" id="LAZR01004512">
    <property type="protein sequence ID" value="KKN07938.1"/>
    <property type="molecule type" value="Genomic_DNA"/>
</dbReference>
<dbReference type="PANTHER" id="PTHR36536:SF3">
    <property type="entry name" value="UPF0111 PROTEIN HI_1603"/>
    <property type="match status" value="1"/>
</dbReference>
<evidence type="ECO:0000256" key="2">
    <source>
        <dbReference type="SAM" id="Coils"/>
    </source>
</evidence>
<sequence length="227" mass="26225">MGSLIEYFKKKTAVNVLEKSVKHAQKVKESVIELEHGLEILLKEKNLEKAHDHFHKVDLLEDDADTLRREILIDISKGELNPSVRMDLSHLIKRMDDVANCATGVARRINTIPIKFWDQSSEKTINLVLQMMETTVECVNYLDKIVIDMLEERKNVKEYSDKINQLEHKVDLLNIKLRKSLQETEYDISYFTVFTVGNVFDILEAISDSIELVADYITHLLIGTKLL</sequence>
<keyword evidence="2" id="KW-0175">Coiled coil</keyword>
<dbReference type="AlphaFoldDB" id="A0A0F9QRT6"/>
<feature type="coiled-coil region" evidence="2">
    <location>
        <begin position="149"/>
        <end position="183"/>
    </location>
</feature>
<dbReference type="InterPro" id="IPR018445">
    <property type="entry name" value="Put_Phosphate_transp_reg"/>
</dbReference>
<accession>A0A0F9QRT6</accession>
<organism evidence="3">
    <name type="scientific">marine sediment metagenome</name>
    <dbReference type="NCBI Taxonomy" id="412755"/>
    <lineage>
        <taxon>unclassified sequences</taxon>
        <taxon>metagenomes</taxon>
        <taxon>ecological metagenomes</taxon>
    </lineage>
</organism>
<dbReference type="PANTHER" id="PTHR36536">
    <property type="entry name" value="UPF0111 PROTEIN HI_1603"/>
    <property type="match status" value="1"/>
</dbReference>
<proteinExistence type="inferred from homology"/>
<dbReference type="Pfam" id="PF01865">
    <property type="entry name" value="PhoU_div"/>
    <property type="match status" value="1"/>
</dbReference>
<evidence type="ECO:0000256" key="1">
    <source>
        <dbReference type="ARBA" id="ARBA00008591"/>
    </source>
</evidence>
<evidence type="ECO:0008006" key="4">
    <source>
        <dbReference type="Google" id="ProtNLM"/>
    </source>
</evidence>